<dbReference type="AlphaFoldDB" id="R7WFK9"/>
<dbReference type="EnsemblPlants" id="EMT19084">
    <property type="protein sequence ID" value="EMT19084"/>
    <property type="gene ID" value="F775_09666"/>
</dbReference>
<evidence type="ECO:0000313" key="1">
    <source>
        <dbReference type="EnsemblPlants" id="EMT19084"/>
    </source>
</evidence>
<protein>
    <submittedName>
        <fullName evidence="1">Uncharacterized protein</fullName>
    </submittedName>
</protein>
<sequence length="179" mass="20394">MACPGTCCPGLILSTAMVLLLANYFGGEDCARGDPDDVAVHPTEDELVCATAKGCRCSNYDYGCVCGWQKRQPRHPWSKVYKNVGGLDLLKKQIDWCILHCIKHPNVYKNVEMLPFPELLNKYIGESESGAHWRIRNEWCWMDENYASIASEAHWQGKNCIFFENVPSTHFQIANHHQF</sequence>
<organism evidence="1">
    <name type="scientific">Aegilops tauschii</name>
    <name type="common">Tausch's goatgrass</name>
    <name type="synonym">Aegilops squarrosa</name>
    <dbReference type="NCBI Taxonomy" id="37682"/>
    <lineage>
        <taxon>Eukaryota</taxon>
        <taxon>Viridiplantae</taxon>
        <taxon>Streptophyta</taxon>
        <taxon>Embryophyta</taxon>
        <taxon>Tracheophyta</taxon>
        <taxon>Spermatophyta</taxon>
        <taxon>Magnoliopsida</taxon>
        <taxon>Liliopsida</taxon>
        <taxon>Poales</taxon>
        <taxon>Poaceae</taxon>
        <taxon>BOP clade</taxon>
        <taxon>Pooideae</taxon>
        <taxon>Triticodae</taxon>
        <taxon>Triticeae</taxon>
        <taxon>Triticinae</taxon>
        <taxon>Aegilops</taxon>
    </lineage>
</organism>
<accession>R7WFK9</accession>
<name>R7WFK9_AEGTA</name>
<reference evidence="1" key="1">
    <citation type="submission" date="2015-06" db="UniProtKB">
        <authorList>
            <consortium name="EnsemblPlants"/>
        </authorList>
    </citation>
    <scope>IDENTIFICATION</scope>
</reference>
<proteinExistence type="predicted"/>